<evidence type="ECO:0000313" key="1">
    <source>
        <dbReference type="EMBL" id="ACZ19911.1"/>
    </source>
</evidence>
<dbReference type="EMBL" id="CP001818">
    <property type="protein sequence ID" value="ACZ19911.1"/>
    <property type="molecule type" value="Genomic_DNA"/>
</dbReference>
<organism evidence="1 2">
    <name type="scientific">Thermanaerovibrio acidaminovorans (strain ATCC 49978 / DSM 6589 / Su883)</name>
    <name type="common">Selenomonas acidaminovorans</name>
    <dbReference type="NCBI Taxonomy" id="525903"/>
    <lineage>
        <taxon>Bacteria</taxon>
        <taxon>Thermotogati</taxon>
        <taxon>Synergistota</taxon>
        <taxon>Synergistia</taxon>
        <taxon>Synergistales</taxon>
        <taxon>Synergistaceae</taxon>
        <taxon>Thermanaerovibrio</taxon>
    </lineage>
</organism>
<sequence length="395" mass="42020">MIRLRIRAGLLALALGLLVPGWAWGDFRSYLPAIPAVPGAVNRLVLVAPRDGTYVIYPSSGDATLSAKGVSGEALEISLAKGDSVEITYTYRGPMEVSPVREAVVAQEGGVEVFRGEFDLGMRVEARSLQVPMAIRGMPRLVRVEAYDPLHPSLDLGMVMGIQGDAVRLSGAAEVGERVFPMDHRELGFVLPGDVVSGDVTVSLGFRSSALGGALTPVRFRLNLKETELPPEWQFLYGLNGAFDPAAVGWAMASLPKGAMEAGQELGRRSKPTVQALEALGAMLQKGAAAEALVSGYLKGSGQCLAAVGPGARVKVLRPDGTPYGGPVSSLSGWTYVLFPQRDRVVLRLEGDGSAPVRVIKLLPEGRVERTYPSGTWRREVEVLGSSLKHPKGGR</sequence>
<dbReference type="EnsemblBacteria" id="ACZ19911">
    <property type="protein sequence ID" value="ACZ19911"/>
    <property type="gene ID" value="Taci_1697"/>
</dbReference>
<reference evidence="1 2" key="1">
    <citation type="journal article" date="2009" name="Stand. Genomic Sci.">
        <title>Complete genome sequence of Thermanaerovibrio acidaminovorans type strain (Su883).</title>
        <authorList>
            <person name="Chovatia M."/>
            <person name="Sikorski J."/>
            <person name="Schroder M."/>
            <person name="Lapidus A."/>
            <person name="Nolan M."/>
            <person name="Tice H."/>
            <person name="Glavina Del Rio T."/>
            <person name="Copeland A."/>
            <person name="Cheng J.F."/>
            <person name="Lucas S."/>
            <person name="Chen F."/>
            <person name="Bruce D."/>
            <person name="Goodwin L."/>
            <person name="Pitluck S."/>
            <person name="Ivanova N."/>
            <person name="Mavromatis K."/>
            <person name="Ovchinnikova G."/>
            <person name="Pati A."/>
            <person name="Chen A."/>
            <person name="Palaniappan K."/>
            <person name="Land M."/>
            <person name="Hauser L."/>
            <person name="Chang Y.J."/>
            <person name="Jeffries C.D."/>
            <person name="Chain P."/>
            <person name="Saunders E."/>
            <person name="Detter J.C."/>
            <person name="Brettin T."/>
            <person name="Rohde M."/>
            <person name="Goker M."/>
            <person name="Spring S."/>
            <person name="Bristow J."/>
            <person name="Markowitz V."/>
            <person name="Hugenholtz P."/>
            <person name="Kyrpides N.C."/>
            <person name="Klenk H.P."/>
            <person name="Eisen J.A."/>
        </authorList>
    </citation>
    <scope>NUCLEOTIDE SEQUENCE [LARGE SCALE GENOMIC DNA]</scope>
    <source>
        <strain evidence="2">ATCC 49978 / DSM 6589 / Su883</strain>
    </source>
</reference>
<dbReference type="OrthoDB" id="6418at2"/>
<name>D1B7C0_THEAS</name>
<dbReference type="KEGG" id="tai:Taci_1697"/>
<proteinExistence type="predicted"/>
<gene>
    <name evidence="1" type="ordered locus">Taci_1697</name>
</gene>
<accession>D1B7C0</accession>
<dbReference type="RefSeq" id="WP_012870420.1">
    <property type="nucleotide sequence ID" value="NC_013522.1"/>
</dbReference>
<dbReference type="HOGENOM" id="CLU_698156_0_0_0"/>
<dbReference type="Proteomes" id="UP000002030">
    <property type="component" value="Chromosome"/>
</dbReference>
<dbReference type="STRING" id="525903.Taci_1697"/>
<keyword evidence="2" id="KW-1185">Reference proteome</keyword>
<evidence type="ECO:0000313" key="2">
    <source>
        <dbReference type="Proteomes" id="UP000002030"/>
    </source>
</evidence>
<protein>
    <submittedName>
        <fullName evidence="1">Uncharacterized protein</fullName>
    </submittedName>
</protein>
<dbReference type="AlphaFoldDB" id="D1B7C0"/>
<dbReference type="eggNOG" id="ENOG502ZFND">
    <property type="taxonomic scope" value="Bacteria"/>
</dbReference>